<evidence type="ECO:0000313" key="5">
    <source>
        <dbReference type="Proteomes" id="UP000670092"/>
    </source>
</evidence>
<name>A0A8H7YTW4_AJECA</name>
<evidence type="ECO:0000256" key="2">
    <source>
        <dbReference type="ARBA" id="ARBA00022803"/>
    </source>
</evidence>
<dbReference type="PANTHER" id="PTHR46035">
    <property type="entry name" value="TETRATRICOPEPTIDE REPEAT PROTEIN 4"/>
    <property type="match status" value="1"/>
</dbReference>
<dbReference type="GO" id="GO:0051879">
    <property type="term" value="F:Hsp90 protein binding"/>
    <property type="evidence" value="ECO:0007669"/>
    <property type="project" value="InterPro"/>
</dbReference>
<dbReference type="CDD" id="cd21381">
    <property type="entry name" value="CTWD_TTC4"/>
    <property type="match status" value="1"/>
</dbReference>
<protein>
    <submittedName>
        <fullName evidence="4">TPR repeat protein</fullName>
    </submittedName>
</protein>
<dbReference type="VEuPathDB" id="FungiDB:I7I52_05782"/>
<dbReference type="AlphaFoldDB" id="A0A8H7YTW4"/>
<evidence type="ECO:0000313" key="4">
    <source>
        <dbReference type="EMBL" id="KAG5295498.1"/>
    </source>
</evidence>
<dbReference type="Pfam" id="PF18972">
    <property type="entry name" value="Wheel"/>
    <property type="match status" value="1"/>
</dbReference>
<dbReference type="InterPro" id="IPR044059">
    <property type="entry name" value="Csn1/TTC4_wheel"/>
</dbReference>
<dbReference type="SUPFAM" id="SSF48452">
    <property type="entry name" value="TPR-like"/>
    <property type="match status" value="1"/>
</dbReference>
<dbReference type="GO" id="GO:0005829">
    <property type="term" value="C:cytosol"/>
    <property type="evidence" value="ECO:0007669"/>
    <property type="project" value="TreeGrafter"/>
</dbReference>
<comment type="caution">
    <text evidence="4">The sequence shown here is derived from an EMBL/GenBank/DDBJ whole genome shotgun (WGS) entry which is preliminary data.</text>
</comment>
<dbReference type="Gene3D" id="1.25.40.10">
    <property type="entry name" value="Tetratricopeptide repeat domain"/>
    <property type="match status" value="2"/>
</dbReference>
<dbReference type="InterPro" id="IPR011990">
    <property type="entry name" value="TPR-like_helical_dom_sf"/>
</dbReference>
<organism evidence="4 5">
    <name type="scientific">Ajellomyces capsulatus</name>
    <name type="common">Darling's disease fungus</name>
    <name type="synonym">Histoplasma capsulatum</name>
    <dbReference type="NCBI Taxonomy" id="5037"/>
    <lineage>
        <taxon>Eukaryota</taxon>
        <taxon>Fungi</taxon>
        <taxon>Dikarya</taxon>
        <taxon>Ascomycota</taxon>
        <taxon>Pezizomycotina</taxon>
        <taxon>Eurotiomycetes</taxon>
        <taxon>Eurotiomycetidae</taxon>
        <taxon>Onygenales</taxon>
        <taxon>Ajellomycetaceae</taxon>
        <taxon>Histoplasma</taxon>
    </lineage>
</organism>
<gene>
    <name evidence="4" type="ORF">I7I52_05782</name>
</gene>
<dbReference type="OrthoDB" id="420195at2759"/>
<dbReference type="GO" id="GO:0030544">
    <property type="term" value="F:Hsp70 protein binding"/>
    <property type="evidence" value="ECO:0007669"/>
    <property type="project" value="TreeGrafter"/>
</dbReference>
<feature type="domain" description="Cns1/TTC4 wheel" evidence="3">
    <location>
        <begin position="326"/>
        <end position="435"/>
    </location>
</feature>
<dbReference type="PANTHER" id="PTHR46035:SF1">
    <property type="entry name" value="TETRATRICOPEPTIDE REPEAT PROTEIN 4"/>
    <property type="match status" value="1"/>
</dbReference>
<keyword evidence="1" id="KW-0677">Repeat</keyword>
<sequence length="442" mass="49412">MVRIEELPDDFEESLDLNKPHAPGPTLGAQAILNETPFGIKENASVQDPTAPPMPPGMASVKSHTAEEIFDMMNKTPLFMTDLSKATDGDEENIGLEAMRALQYEGTRAEVAQGFRESGNEVTRQKKWADGKEFYTKAIAVLTGDNKWEESSDPEGDRIKEREIAEACYTNRALCNLELSKKLPPHLPVPKKKSVVSRWLIYKLENYRSTTLDCASALKLNPKNVKAYYRSTCALFALDKIPQAEDTCARGLALDPPNKPLQTMSAKISARKSALEEIAAKRRAEEERARKEKLLLNSALRAREIRVRNSDQPPELEDAVIHLSPDPLSPKSTLFFPTVFLYPMEAQSDFVKAFAETETISDQLRYIFPLPWDSRQEYKLESVECFMETVAGGLIKVGKKMPLLKILAGGKVEVVDGLVKINIVPTGKSKQWIEEMKARKGA</sequence>
<dbReference type="EMBL" id="JAEVHI010000003">
    <property type="protein sequence ID" value="KAG5295498.1"/>
    <property type="molecule type" value="Genomic_DNA"/>
</dbReference>
<dbReference type="GO" id="GO:0005634">
    <property type="term" value="C:nucleus"/>
    <property type="evidence" value="ECO:0007669"/>
    <property type="project" value="TreeGrafter"/>
</dbReference>
<reference evidence="4 5" key="1">
    <citation type="submission" date="2021-01" db="EMBL/GenBank/DDBJ databases">
        <title>Chromosome-level genome assembly of a human fungal pathogen reveals clustering of transcriptionally co-regulated genes.</title>
        <authorList>
            <person name="Voorhies M."/>
            <person name="Cohen S."/>
            <person name="Shea T.P."/>
            <person name="Petrus S."/>
            <person name="Munoz J.F."/>
            <person name="Poplawski S."/>
            <person name="Goldman W.E."/>
            <person name="Michael T."/>
            <person name="Cuomo C.A."/>
            <person name="Sil A."/>
            <person name="Beyhan S."/>
        </authorList>
    </citation>
    <scope>NUCLEOTIDE SEQUENCE [LARGE SCALE GENOMIC DNA]</scope>
    <source>
        <strain evidence="4 5">G184AR</strain>
    </source>
</reference>
<dbReference type="GO" id="GO:0006457">
    <property type="term" value="P:protein folding"/>
    <property type="evidence" value="ECO:0007669"/>
    <property type="project" value="TreeGrafter"/>
</dbReference>
<evidence type="ECO:0000256" key="1">
    <source>
        <dbReference type="ARBA" id="ARBA00022737"/>
    </source>
</evidence>
<evidence type="ECO:0000259" key="3">
    <source>
        <dbReference type="Pfam" id="PF18972"/>
    </source>
</evidence>
<accession>A0A8H7YTW4</accession>
<proteinExistence type="predicted"/>
<keyword evidence="2" id="KW-0802">TPR repeat</keyword>
<dbReference type="Proteomes" id="UP000670092">
    <property type="component" value="Unassembled WGS sequence"/>
</dbReference>